<dbReference type="Pfam" id="PF25583">
    <property type="entry name" value="WCX"/>
    <property type="match status" value="1"/>
</dbReference>
<feature type="domain" description="WCX" evidence="2">
    <location>
        <begin position="217"/>
        <end position="291"/>
    </location>
</feature>
<dbReference type="PROSITE" id="PS52050">
    <property type="entry name" value="WYL"/>
    <property type="match status" value="1"/>
</dbReference>
<protein>
    <submittedName>
        <fullName evidence="3">WYL domain-containing protein</fullName>
    </submittedName>
</protein>
<dbReference type="EMBL" id="JABGBN010000004">
    <property type="protein sequence ID" value="NOL51818.1"/>
    <property type="molecule type" value="Genomic_DNA"/>
</dbReference>
<organism evidence="3 4">
    <name type="scientific">Pelistega suis</name>
    <dbReference type="NCBI Taxonomy" id="1631957"/>
    <lineage>
        <taxon>Bacteria</taxon>
        <taxon>Pseudomonadati</taxon>
        <taxon>Pseudomonadota</taxon>
        <taxon>Betaproteobacteria</taxon>
        <taxon>Burkholderiales</taxon>
        <taxon>Alcaligenaceae</taxon>
        <taxon>Pelistega</taxon>
    </lineage>
</organism>
<evidence type="ECO:0000313" key="4">
    <source>
        <dbReference type="Proteomes" id="UP000537862"/>
    </source>
</evidence>
<dbReference type="AlphaFoldDB" id="A0A849P8F4"/>
<accession>A0A849P8F4</accession>
<evidence type="ECO:0000259" key="2">
    <source>
        <dbReference type="Pfam" id="PF25583"/>
    </source>
</evidence>
<evidence type="ECO:0000259" key="1">
    <source>
        <dbReference type="Pfam" id="PF13280"/>
    </source>
</evidence>
<dbReference type="RefSeq" id="WP_171680516.1">
    <property type="nucleotide sequence ID" value="NZ_JABGBN010000004.1"/>
</dbReference>
<dbReference type="PANTHER" id="PTHR34580:SF1">
    <property type="entry name" value="PROTEIN PAFC"/>
    <property type="match status" value="1"/>
</dbReference>
<dbReference type="PANTHER" id="PTHR34580">
    <property type="match status" value="1"/>
</dbReference>
<evidence type="ECO:0000313" key="3">
    <source>
        <dbReference type="EMBL" id="NOL51818.1"/>
    </source>
</evidence>
<reference evidence="3 4" key="1">
    <citation type="submission" date="2020-05" db="EMBL/GenBank/DDBJ databases">
        <authorList>
            <person name="Niu N."/>
        </authorList>
    </citation>
    <scope>NUCLEOTIDE SEQUENCE [LARGE SCALE GENOMIC DNA]</scope>
    <source>
        <strain evidence="3 4">3340-03</strain>
    </source>
</reference>
<name>A0A849P8F4_9BURK</name>
<feature type="domain" description="WYL" evidence="1">
    <location>
        <begin position="123"/>
        <end position="184"/>
    </location>
</feature>
<dbReference type="InterPro" id="IPR026881">
    <property type="entry name" value="WYL_dom"/>
</dbReference>
<comment type="caution">
    <text evidence="3">The sequence shown here is derived from an EMBL/GenBank/DDBJ whole genome shotgun (WGS) entry which is preliminary data.</text>
</comment>
<gene>
    <name evidence="3" type="ORF">HKX39_06505</name>
</gene>
<dbReference type="InterPro" id="IPR051534">
    <property type="entry name" value="CBASS_pafABC_assoc_protein"/>
</dbReference>
<dbReference type="Proteomes" id="UP000537862">
    <property type="component" value="Unassembled WGS sequence"/>
</dbReference>
<dbReference type="Pfam" id="PF13280">
    <property type="entry name" value="WYL"/>
    <property type="match status" value="1"/>
</dbReference>
<sequence length="306" mass="35956">MSSKHERFAFRLSQILAKLNAGVRLDVHQLAEEFQVDKRTIQRDLNERLEFLTWKECGPRFYSIDKIHLGHLTKEDIERFARFCSIQDLLPEIDQRFYQKHLTQSVQIKGVQYENISHLQAEFKTLEAAIEQHHYIEFYYVKSGQKKGDYYRVEPYALINKIGVWYLIGVHNGKQKTFCFTQMSAIRQMKEHFEFSPSLKDIILGGDSIYSGNQISEVVIQVSPYAAPYFTRRDLLPNQSLIKELEDGGLLLSSRNVNEMEILPIVQYWIPHLTIINPGELQEKLVMKIREYFTSNTTIQHAYPYK</sequence>
<keyword evidence="4" id="KW-1185">Reference proteome</keyword>
<dbReference type="InterPro" id="IPR057727">
    <property type="entry name" value="WCX_dom"/>
</dbReference>
<proteinExistence type="predicted"/>